<dbReference type="EMBL" id="BTGC01000008">
    <property type="protein sequence ID" value="GMM52438.1"/>
    <property type="molecule type" value="Genomic_DNA"/>
</dbReference>
<dbReference type="PANTHER" id="PTHR12975:SF6">
    <property type="entry name" value="TRAFFICKING PROTEIN PARTICLE COMPLEX SUBUNIT 8"/>
    <property type="match status" value="1"/>
</dbReference>
<dbReference type="Proteomes" id="UP001362899">
    <property type="component" value="Unassembled WGS sequence"/>
</dbReference>
<accession>A0AAV5RNW5</accession>
<name>A0AAV5RNW5_STABA</name>
<protein>
    <submittedName>
        <fullName evidence="1">Uncharacterized protein</fullName>
    </submittedName>
</protein>
<keyword evidence="2" id="KW-1185">Reference proteome</keyword>
<organism evidence="1 2">
    <name type="scientific">Starmerella bacillaris</name>
    <name type="common">Yeast</name>
    <name type="synonym">Candida zemplinina</name>
    <dbReference type="NCBI Taxonomy" id="1247836"/>
    <lineage>
        <taxon>Eukaryota</taxon>
        <taxon>Fungi</taxon>
        <taxon>Dikarya</taxon>
        <taxon>Ascomycota</taxon>
        <taxon>Saccharomycotina</taxon>
        <taxon>Dipodascomycetes</taxon>
        <taxon>Dipodascales</taxon>
        <taxon>Trichomonascaceae</taxon>
        <taxon>Starmerella</taxon>
    </lineage>
</organism>
<dbReference type="AlphaFoldDB" id="A0AAV5RNW5"/>
<dbReference type="InterPro" id="IPR024420">
    <property type="entry name" value="TRAPP_III_complex_Trs85"/>
</dbReference>
<sequence length="471" mass="52932">MSKSYKQNKIKDVYTPVFEVRVVFMEAILARSIVPVCAVLASEDCLDLYDHEIIKSGRNVLASPNCPVRFVPLPDILAPANAPPVTPSNDKTIETIFNLHEKYGKEYFPELVHELVLQTTGLDSHQRQNETFGHPVACIIAVSDKHPSPIGALTQLYQQSFKGFPKYLNCEFIRCAVYVRTSEPKENAEEFSIISNEFGPHCYEMKESDFENVATELAQKSVYAYLDRLVRQWQNVNTKTSGSLGFGKFLKKFVSSGPPRPETNIFREVSREMQPHVASIPAPRRDSLLDLDLQMRRLADVGMFLHEYTLSRSAYESLRKSFTADQKWGALGACCEMIALSASLSLNSSKGLKDNTGATFISDALDSALYTYYSRIKMPVYSLRCVLIVCACLCDKGYQLLAVGTLATTLVELSPVPLMGDNPAEMAVLMDRVAKAFEGHGWHRKALLWNTLSEREWQRALKERNETNIEG</sequence>
<evidence type="ECO:0000313" key="2">
    <source>
        <dbReference type="Proteomes" id="UP001362899"/>
    </source>
</evidence>
<proteinExistence type="predicted"/>
<dbReference type="Pfam" id="PF12739">
    <property type="entry name" value="TRAPPC-Trs85"/>
    <property type="match status" value="2"/>
</dbReference>
<dbReference type="GO" id="GO:1990072">
    <property type="term" value="C:TRAPPIII protein complex"/>
    <property type="evidence" value="ECO:0007669"/>
    <property type="project" value="TreeGrafter"/>
</dbReference>
<dbReference type="PANTHER" id="PTHR12975">
    <property type="entry name" value="TRANSPORT PROTEIN TRAPP"/>
    <property type="match status" value="1"/>
</dbReference>
<evidence type="ECO:0000313" key="1">
    <source>
        <dbReference type="EMBL" id="GMM52438.1"/>
    </source>
</evidence>
<gene>
    <name evidence="1" type="ORF">DASB73_034010</name>
</gene>
<reference evidence="1 2" key="1">
    <citation type="journal article" date="2023" name="Elife">
        <title>Identification of key yeast species and microbe-microbe interactions impacting larval growth of Drosophila in the wild.</title>
        <authorList>
            <person name="Mure A."/>
            <person name="Sugiura Y."/>
            <person name="Maeda R."/>
            <person name="Honda K."/>
            <person name="Sakurai N."/>
            <person name="Takahashi Y."/>
            <person name="Watada M."/>
            <person name="Katoh T."/>
            <person name="Gotoh A."/>
            <person name="Gotoh Y."/>
            <person name="Taniguchi I."/>
            <person name="Nakamura K."/>
            <person name="Hayashi T."/>
            <person name="Katayama T."/>
            <person name="Uemura T."/>
            <person name="Hattori Y."/>
        </authorList>
    </citation>
    <scope>NUCLEOTIDE SEQUENCE [LARGE SCALE GENOMIC DNA]</scope>
    <source>
        <strain evidence="1 2">SB-73</strain>
    </source>
</reference>
<comment type="caution">
    <text evidence="1">The sequence shown here is derived from an EMBL/GenBank/DDBJ whole genome shotgun (WGS) entry which is preliminary data.</text>
</comment>